<gene>
    <name evidence="1" type="ORF">TNCV_1946461</name>
</gene>
<dbReference type="EMBL" id="BMAU01021294">
    <property type="protein sequence ID" value="GFY10101.1"/>
    <property type="molecule type" value="Genomic_DNA"/>
</dbReference>
<dbReference type="Proteomes" id="UP000887159">
    <property type="component" value="Unassembled WGS sequence"/>
</dbReference>
<keyword evidence="2" id="KW-1185">Reference proteome</keyword>
<protein>
    <recommendedName>
        <fullName evidence="3">Transposase</fullName>
    </recommendedName>
</protein>
<proteinExistence type="predicted"/>
<reference evidence="1" key="1">
    <citation type="submission" date="2020-08" db="EMBL/GenBank/DDBJ databases">
        <title>Multicomponent nature underlies the extraordinary mechanical properties of spider dragline silk.</title>
        <authorList>
            <person name="Kono N."/>
            <person name="Nakamura H."/>
            <person name="Mori M."/>
            <person name="Yoshida Y."/>
            <person name="Ohtoshi R."/>
            <person name="Malay A.D."/>
            <person name="Moran D.A.P."/>
            <person name="Tomita M."/>
            <person name="Numata K."/>
            <person name="Arakawa K."/>
        </authorList>
    </citation>
    <scope>NUCLEOTIDE SEQUENCE</scope>
</reference>
<dbReference type="AlphaFoldDB" id="A0A8X6SKK4"/>
<comment type="caution">
    <text evidence="1">The sequence shown here is derived from an EMBL/GenBank/DDBJ whole genome shotgun (WGS) entry which is preliminary data.</text>
</comment>
<evidence type="ECO:0008006" key="3">
    <source>
        <dbReference type="Google" id="ProtNLM"/>
    </source>
</evidence>
<sequence>MVAVDFLHHENPSTWAGVEPANFGAEGMPPVENVDKITKMIEVDLHVSSRSISQKLKIDHKTVLKHLHKEGLK</sequence>
<evidence type="ECO:0000313" key="2">
    <source>
        <dbReference type="Proteomes" id="UP000887159"/>
    </source>
</evidence>
<name>A0A8X6SKK4_TRICX</name>
<organism evidence="1 2">
    <name type="scientific">Trichonephila clavipes</name>
    <name type="common">Golden silk orbweaver</name>
    <name type="synonym">Nephila clavipes</name>
    <dbReference type="NCBI Taxonomy" id="2585209"/>
    <lineage>
        <taxon>Eukaryota</taxon>
        <taxon>Metazoa</taxon>
        <taxon>Ecdysozoa</taxon>
        <taxon>Arthropoda</taxon>
        <taxon>Chelicerata</taxon>
        <taxon>Arachnida</taxon>
        <taxon>Araneae</taxon>
        <taxon>Araneomorphae</taxon>
        <taxon>Entelegynae</taxon>
        <taxon>Araneoidea</taxon>
        <taxon>Nephilidae</taxon>
        <taxon>Trichonephila</taxon>
    </lineage>
</organism>
<accession>A0A8X6SKK4</accession>
<evidence type="ECO:0000313" key="1">
    <source>
        <dbReference type="EMBL" id="GFY10101.1"/>
    </source>
</evidence>